<comment type="subunit">
    <text evidence="9">Homodimer.</text>
</comment>
<dbReference type="NCBIfam" id="NF007956">
    <property type="entry name" value="PRK10675.1"/>
    <property type="match status" value="1"/>
</dbReference>
<dbReference type="GO" id="GO:0006012">
    <property type="term" value="P:galactose metabolic process"/>
    <property type="evidence" value="ECO:0007669"/>
    <property type="project" value="UniProtKB-UniPathway"/>
</dbReference>
<evidence type="ECO:0000256" key="9">
    <source>
        <dbReference type="RuleBase" id="RU366046"/>
    </source>
</evidence>
<evidence type="ECO:0000256" key="7">
    <source>
        <dbReference type="ARBA" id="ARBA00023027"/>
    </source>
</evidence>
<organism evidence="11 12">
    <name type="scientific">Modicisalibacter xianhensis</name>
    <dbReference type="NCBI Taxonomy" id="442341"/>
    <lineage>
        <taxon>Bacteria</taxon>
        <taxon>Pseudomonadati</taxon>
        <taxon>Pseudomonadota</taxon>
        <taxon>Gammaproteobacteria</taxon>
        <taxon>Oceanospirillales</taxon>
        <taxon>Halomonadaceae</taxon>
        <taxon>Modicisalibacter</taxon>
    </lineage>
</organism>
<keyword evidence="9" id="KW-0119">Carbohydrate metabolism</keyword>
<dbReference type="NCBIfam" id="TIGR01179">
    <property type="entry name" value="galE"/>
    <property type="match status" value="1"/>
</dbReference>
<dbReference type="EMBL" id="FOPY01000008">
    <property type="protein sequence ID" value="SFH70391.1"/>
    <property type="molecule type" value="Genomic_DNA"/>
</dbReference>
<dbReference type="AlphaFoldDB" id="A0A1I3C8L5"/>
<dbReference type="Gene3D" id="3.90.25.10">
    <property type="entry name" value="UDP-galactose 4-epimerase, domain 1"/>
    <property type="match status" value="1"/>
</dbReference>
<proteinExistence type="inferred from homology"/>
<evidence type="ECO:0000256" key="6">
    <source>
        <dbReference type="ARBA" id="ARBA00018569"/>
    </source>
</evidence>
<evidence type="ECO:0000313" key="12">
    <source>
        <dbReference type="Proteomes" id="UP000199040"/>
    </source>
</evidence>
<dbReference type="PANTHER" id="PTHR43725">
    <property type="entry name" value="UDP-GLUCOSE 4-EPIMERASE"/>
    <property type="match status" value="1"/>
</dbReference>
<evidence type="ECO:0000256" key="2">
    <source>
        <dbReference type="ARBA" id="ARBA00001911"/>
    </source>
</evidence>
<comment type="pathway">
    <text evidence="3 9">Carbohydrate metabolism; galactose metabolism.</text>
</comment>
<dbReference type="SUPFAM" id="SSF51735">
    <property type="entry name" value="NAD(P)-binding Rossmann-fold domains"/>
    <property type="match status" value="1"/>
</dbReference>
<protein>
    <recommendedName>
        <fullName evidence="6 9">UDP-glucose 4-epimerase</fullName>
        <ecNumber evidence="5 9">5.1.3.2</ecNumber>
    </recommendedName>
</protein>
<keyword evidence="7 9" id="KW-0520">NAD</keyword>
<dbReference type="CDD" id="cd05247">
    <property type="entry name" value="UDP_G4E_1_SDR_e"/>
    <property type="match status" value="1"/>
</dbReference>
<comment type="similarity">
    <text evidence="4 9">Belongs to the NAD(P)-dependent epimerase/dehydratase family.</text>
</comment>
<evidence type="ECO:0000259" key="10">
    <source>
        <dbReference type="Pfam" id="PF16363"/>
    </source>
</evidence>
<dbReference type="PRINTS" id="PR01713">
    <property type="entry name" value="NUCEPIMERASE"/>
</dbReference>
<dbReference type="EC" id="5.1.3.2" evidence="5 9"/>
<evidence type="ECO:0000256" key="3">
    <source>
        <dbReference type="ARBA" id="ARBA00004947"/>
    </source>
</evidence>
<evidence type="ECO:0000313" key="11">
    <source>
        <dbReference type="EMBL" id="SFH70391.1"/>
    </source>
</evidence>
<dbReference type="RefSeq" id="WP_092846632.1">
    <property type="nucleotide sequence ID" value="NZ_FOPY01000008.1"/>
</dbReference>
<dbReference type="Gene3D" id="3.40.50.720">
    <property type="entry name" value="NAD(P)-binding Rossmann-like Domain"/>
    <property type="match status" value="1"/>
</dbReference>
<dbReference type="GO" id="GO:0003978">
    <property type="term" value="F:UDP-glucose 4-epimerase activity"/>
    <property type="evidence" value="ECO:0007669"/>
    <property type="project" value="UniProtKB-UniRule"/>
</dbReference>
<evidence type="ECO:0000256" key="1">
    <source>
        <dbReference type="ARBA" id="ARBA00000083"/>
    </source>
</evidence>
<reference evidence="11 12" key="1">
    <citation type="submission" date="2016-10" db="EMBL/GenBank/DDBJ databases">
        <authorList>
            <person name="de Groot N.N."/>
        </authorList>
    </citation>
    <scope>NUCLEOTIDE SEQUENCE [LARGE SCALE GENOMIC DNA]</scope>
    <source>
        <strain evidence="11 12">CGMCC 1.6848</strain>
    </source>
</reference>
<feature type="domain" description="NAD(P)-binding" evidence="10">
    <location>
        <begin position="4"/>
        <end position="325"/>
    </location>
</feature>
<accession>A0A1I3C8L5</accession>
<dbReference type="STRING" id="442341.SAMN04487959_10842"/>
<comment type="catalytic activity">
    <reaction evidence="1 9">
        <text>UDP-alpha-D-glucose = UDP-alpha-D-galactose</text>
        <dbReference type="Rhea" id="RHEA:22168"/>
        <dbReference type="ChEBI" id="CHEBI:58885"/>
        <dbReference type="ChEBI" id="CHEBI:66914"/>
        <dbReference type="EC" id="5.1.3.2"/>
    </reaction>
</comment>
<dbReference type="InterPro" id="IPR005886">
    <property type="entry name" value="UDP_G4E"/>
</dbReference>
<dbReference type="Pfam" id="PF16363">
    <property type="entry name" value="GDP_Man_Dehyd"/>
    <property type="match status" value="1"/>
</dbReference>
<evidence type="ECO:0000256" key="4">
    <source>
        <dbReference type="ARBA" id="ARBA00007637"/>
    </source>
</evidence>
<keyword evidence="12" id="KW-1185">Reference proteome</keyword>
<name>A0A1I3C8L5_9GAMM</name>
<dbReference type="InterPro" id="IPR036291">
    <property type="entry name" value="NAD(P)-bd_dom_sf"/>
</dbReference>
<evidence type="ECO:0000256" key="5">
    <source>
        <dbReference type="ARBA" id="ARBA00013189"/>
    </source>
</evidence>
<comment type="cofactor">
    <cofactor evidence="2 9">
        <name>NAD(+)</name>
        <dbReference type="ChEBI" id="CHEBI:57540"/>
    </cofactor>
</comment>
<dbReference type="GO" id="GO:0005829">
    <property type="term" value="C:cytosol"/>
    <property type="evidence" value="ECO:0007669"/>
    <property type="project" value="TreeGrafter"/>
</dbReference>
<keyword evidence="8 9" id="KW-0413">Isomerase</keyword>
<gene>
    <name evidence="11" type="ORF">SAMN04487959_10842</name>
</gene>
<dbReference type="Proteomes" id="UP000199040">
    <property type="component" value="Unassembled WGS sequence"/>
</dbReference>
<sequence length="339" mass="37498">MNVLVTGGCGYIGSHMTLSLIENDYEVVVLDNFSNSSLESLKRVEVLTGKKVNFIEGDVCDKVLLKHIFSQYNIDHVLHFAGLKSVGESVNKPLQYYENNVLGALSLCHVMDQVGVRNLIFSSSATVYGDAKIMPIHEGIPTGSPTNPYGRSKLMIEEILNDLVKADLGWSVGILRYFNPVGAHPSGVIGEDPNDIPNNLVPFISQVAIGLRKELSIFGNNYDTFDGTGVRDYIHVMDLVDGHLKAMKKISNKTGLEIWNLGTGNGYSVLEIVKAFENASGKKVPFKFVSRREGDVASCWADATKAERELNWKAKCSLVEMMEDTWRWQSNNPNGYKTS</sequence>
<dbReference type="InterPro" id="IPR016040">
    <property type="entry name" value="NAD(P)-bd_dom"/>
</dbReference>
<dbReference type="UniPathway" id="UPA00214"/>
<dbReference type="PANTHER" id="PTHR43725:SF47">
    <property type="entry name" value="UDP-GLUCOSE 4-EPIMERASE"/>
    <property type="match status" value="1"/>
</dbReference>
<evidence type="ECO:0000256" key="8">
    <source>
        <dbReference type="ARBA" id="ARBA00023235"/>
    </source>
</evidence>